<evidence type="ECO:0000313" key="2">
    <source>
        <dbReference type="Proteomes" id="UP000635384"/>
    </source>
</evidence>
<dbReference type="Pfam" id="PF05019">
    <property type="entry name" value="Coq4"/>
    <property type="match status" value="1"/>
</dbReference>
<dbReference type="EMBL" id="JACXLC010000001">
    <property type="protein sequence ID" value="MBD2841950.1"/>
    <property type="molecule type" value="Genomic_DNA"/>
</dbReference>
<organism evidence="1 2">
    <name type="scientific">Erythrobacter rubeus</name>
    <dbReference type="NCBI Taxonomy" id="2760803"/>
    <lineage>
        <taxon>Bacteria</taxon>
        <taxon>Pseudomonadati</taxon>
        <taxon>Pseudomonadota</taxon>
        <taxon>Alphaproteobacteria</taxon>
        <taxon>Sphingomonadales</taxon>
        <taxon>Erythrobacteraceae</taxon>
        <taxon>Erythrobacter/Porphyrobacter group</taxon>
        <taxon>Erythrobacter</taxon>
    </lineage>
</organism>
<dbReference type="InterPro" id="IPR007715">
    <property type="entry name" value="Coq4"/>
</dbReference>
<evidence type="ECO:0000313" key="1">
    <source>
        <dbReference type="EMBL" id="MBD2841950.1"/>
    </source>
</evidence>
<name>A0ABR8KQX9_9SPHN</name>
<comment type="caution">
    <text evidence="1">The sequence shown here is derived from an EMBL/GenBank/DDBJ whole genome shotgun (WGS) entry which is preliminary data.</text>
</comment>
<reference evidence="1 2" key="1">
    <citation type="submission" date="2020-09" db="EMBL/GenBank/DDBJ databases">
        <authorList>
            <person name="Yoon J.-W."/>
        </authorList>
    </citation>
    <scope>NUCLEOTIDE SEQUENCE [LARGE SCALE GENOMIC DNA]</scope>
    <source>
        <strain evidence="1 2">KMU-140</strain>
    </source>
</reference>
<dbReference type="Proteomes" id="UP000635384">
    <property type="component" value="Unassembled WGS sequence"/>
</dbReference>
<evidence type="ECO:0008006" key="3">
    <source>
        <dbReference type="Google" id="ProtNLM"/>
    </source>
</evidence>
<accession>A0ABR8KQX9</accession>
<keyword evidence="2" id="KW-1185">Reference proteome</keyword>
<protein>
    <recommendedName>
        <fullName evidence="3">Ubiquinone biosynthesis protein COQ4</fullName>
    </recommendedName>
</protein>
<gene>
    <name evidence="1" type="ORF">IB285_06705</name>
</gene>
<proteinExistence type="predicted"/>
<sequence length="263" mass="29518">MALIDLPIVAPERTISGFQPRKVLHHFSKLVEDKEDTEQVFHIIEATKGKRSHKQAADFIQSDEGRRFLRGEVDIPAMLDDHARWSDLPENSVAQNYIRFMKREGLSAAGLVAESHKWAPPGNLPNDLTQWYFDRLRDTHDLFHVLTGYGRDALGEASLLGFSYSQNKNAGVLFIAYAGARQIKKVTRSAAPLFSSVREGQRLAKAAAKIAHQDIEALMREDIDAARERLRIGKPSVYRACLRILESEGQTAEDLALSEQRAA</sequence>
<dbReference type="RefSeq" id="WP_190787450.1">
    <property type="nucleotide sequence ID" value="NZ_JACXLC010000001.1"/>
</dbReference>